<gene>
    <name evidence="4" type="ORF">QR680_001516</name>
</gene>
<sequence>MSLSEPATPSDYEEIETIKLLDSITFSDHSRSSHFADDDSPRASAINLSVKRKIDRLNEVLNETAAYGVRKFIVELRRLACSSPGRLLNDEYRSKIWPLLAEDLVGSRVQDNETTSSCSDSDFESAVSTFSEDDGEELSSSSTDLAEPSVADLKLHQEWNQVELDVNRLLSRFPPYISEERRLFLQNELTPIIVRVLWQDRSFRYYQGFHDVCLTLVLVLGPKTGYKVAKALSTKSAFHNFLTRSLEDSAMRDLSYMYVLLWKEDPGLERFMRNASVGCMFALSWILTWFSHSLREYSQVVQFFDFFLSNDPLMPVYVSAALVLSRRNEVFACEPEMPIIHHLLTRIPEDINVDEVLSAASQLILSYPPALVQGVFWDRYLEQISAPKKQSVPKINRYAVNAWFFAGAATAAVAYWILTHYSQPDIAWFA</sequence>
<comment type="caution">
    <text evidence="4">The sequence shown here is derived from an EMBL/GenBank/DDBJ whole genome shotgun (WGS) entry which is preliminary data.</text>
</comment>
<dbReference type="EMBL" id="JAUCMV010000005">
    <property type="protein sequence ID" value="KAK0395982.1"/>
    <property type="molecule type" value="Genomic_DNA"/>
</dbReference>
<dbReference type="Gene3D" id="1.10.8.1310">
    <property type="match status" value="1"/>
</dbReference>
<feature type="transmembrane region" description="Helical" evidence="2">
    <location>
        <begin position="398"/>
        <end position="418"/>
    </location>
</feature>
<dbReference type="Pfam" id="PF00566">
    <property type="entry name" value="RabGAP-TBC"/>
    <property type="match status" value="1"/>
</dbReference>
<dbReference type="InterPro" id="IPR000195">
    <property type="entry name" value="Rab-GAP-TBC_dom"/>
</dbReference>
<dbReference type="PANTHER" id="PTHR20913:SF7">
    <property type="entry name" value="RE60063P"/>
    <property type="match status" value="1"/>
</dbReference>
<keyword evidence="2" id="KW-0472">Membrane</keyword>
<proteinExistence type="predicted"/>
<accession>A0AA39H1G5</accession>
<dbReference type="AlphaFoldDB" id="A0AA39H1G5"/>
<dbReference type="PANTHER" id="PTHR20913">
    <property type="entry name" value="TBC1 DOMAIN FAMILY MEMBER 20/GTPASE"/>
    <property type="match status" value="1"/>
</dbReference>
<dbReference type="GO" id="GO:0006888">
    <property type="term" value="P:endoplasmic reticulum to Golgi vesicle-mediated transport"/>
    <property type="evidence" value="ECO:0007669"/>
    <property type="project" value="TreeGrafter"/>
</dbReference>
<dbReference type="GO" id="GO:0005096">
    <property type="term" value="F:GTPase activator activity"/>
    <property type="evidence" value="ECO:0007669"/>
    <property type="project" value="UniProtKB-KW"/>
</dbReference>
<dbReference type="GO" id="GO:0005789">
    <property type="term" value="C:endoplasmic reticulum membrane"/>
    <property type="evidence" value="ECO:0007669"/>
    <property type="project" value="TreeGrafter"/>
</dbReference>
<reference evidence="4" key="1">
    <citation type="submission" date="2023-06" db="EMBL/GenBank/DDBJ databases">
        <title>Genomic analysis of the entomopathogenic nematode Steinernema hermaphroditum.</title>
        <authorList>
            <person name="Schwarz E.M."/>
            <person name="Heppert J.K."/>
            <person name="Baniya A."/>
            <person name="Schwartz H.T."/>
            <person name="Tan C.-H."/>
            <person name="Antoshechkin I."/>
            <person name="Sternberg P.W."/>
            <person name="Goodrich-Blair H."/>
            <person name="Dillman A.R."/>
        </authorList>
    </citation>
    <scope>NUCLEOTIDE SEQUENCE</scope>
    <source>
        <strain evidence="4">PS9179</strain>
        <tissue evidence="4">Whole animal</tissue>
    </source>
</reference>
<keyword evidence="2" id="KW-1133">Transmembrane helix</keyword>
<dbReference type="InterPro" id="IPR035969">
    <property type="entry name" value="Rab-GAP_TBC_sf"/>
</dbReference>
<name>A0AA39H1G5_9BILA</name>
<feature type="transmembrane region" description="Helical" evidence="2">
    <location>
        <begin position="271"/>
        <end position="290"/>
    </location>
</feature>
<dbReference type="InterPro" id="IPR045913">
    <property type="entry name" value="TBC20/Gyp8-like"/>
</dbReference>
<evidence type="ECO:0000256" key="1">
    <source>
        <dbReference type="ARBA" id="ARBA00022468"/>
    </source>
</evidence>
<evidence type="ECO:0000256" key="2">
    <source>
        <dbReference type="SAM" id="Phobius"/>
    </source>
</evidence>
<dbReference type="Gene3D" id="1.10.472.80">
    <property type="entry name" value="Ypt/Rab-GAP domain of gyp1p, domain 3"/>
    <property type="match status" value="1"/>
</dbReference>
<keyword evidence="5" id="KW-1185">Reference proteome</keyword>
<dbReference type="SUPFAM" id="SSF47923">
    <property type="entry name" value="Ypt/Rab-GAP domain of gyp1p"/>
    <property type="match status" value="2"/>
</dbReference>
<evidence type="ECO:0000313" key="5">
    <source>
        <dbReference type="Proteomes" id="UP001175271"/>
    </source>
</evidence>
<dbReference type="PROSITE" id="PS50086">
    <property type="entry name" value="TBC_RABGAP"/>
    <property type="match status" value="1"/>
</dbReference>
<organism evidence="4 5">
    <name type="scientific">Steinernema hermaphroditum</name>
    <dbReference type="NCBI Taxonomy" id="289476"/>
    <lineage>
        <taxon>Eukaryota</taxon>
        <taxon>Metazoa</taxon>
        <taxon>Ecdysozoa</taxon>
        <taxon>Nematoda</taxon>
        <taxon>Chromadorea</taxon>
        <taxon>Rhabditida</taxon>
        <taxon>Tylenchina</taxon>
        <taxon>Panagrolaimomorpha</taxon>
        <taxon>Strongyloidoidea</taxon>
        <taxon>Steinernematidae</taxon>
        <taxon>Steinernema</taxon>
    </lineage>
</organism>
<dbReference type="SMART" id="SM00164">
    <property type="entry name" value="TBC"/>
    <property type="match status" value="1"/>
</dbReference>
<dbReference type="Proteomes" id="UP001175271">
    <property type="component" value="Unassembled WGS sequence"/>
</dbReference>
<evidence type="ECO:0000313" key="4">
    <source>
        <dbReference type="EMBL" id="KAK0395982.1"/>
    </source>
</evidence>
<feature type="domain" description="Rab-GAP TBC" evidence="3">
    <location>
        <begin position="87"/>
        <end position="311"/>
    </location>
</feature>
<protein>
    <recommendedName>
        <fullName evidence="3">Rab-GAP TBC domain-containing protein</fullName>
    </recommendedName>
</protein>
<keyword evidence="1" id="KW-0343">GTPase activation</keyword>
<keyword evidence="2" id="KW-0812">Transmembrane</keyword>
<evidence type="ECO:0000259" key="3">
    <source>
        <dbReference type="PROSITE" id="PS50086"/>
    </source>
</evidence>